<comment type="caution">
    <text evidence="2">The sequence shown here is derived from an EMBL/GenBank/DDBJ whole genome shotgun (WGS) entry which is preliminary data.</text>
</comment>
<accession>A0A371J427</accession>
<keyword evidence="1" id="KW-0472">Membrane</keyword>
<proteinExistence type="predicted"/>
<evidence type="ECO:0000313" key="2">
    <source>
        <dbReference type="EMBL" id="RDY27532.1"/>
    </source>
</evidence>
<reference evidence="2 3" key="1">
    <citation type="journal article" date="2017" name="Genome Announc.">
        <title>Draft Genome Sequence of Romboutsia weinsteinii sp. nov. Strain CCRI-19649(T) Isolated from Surface Water.</title>
        <authorList>
            <person name="Maheux A.F."/>
            <person name="Boudreau D.K."/>
            <person name="Berube E."/>
            <person name="Boissinot M."/>
            <person name="Cantin P."/>
            <person name="Raymond F."/>
            <person name="Corbeil J."/>
            <person name="Omar R.F."/>
            <person name="Bergeron M.G."/>
        </authorList>
    </citation>
    <scope>NUCLEOTIDE SEQUENCE [LARGE SCALE GENOMIC DNA]</scope>
    <source>
        <strain evidence="2 3">CCRI-19649</strain>
    </source>
</reference>
<sequence length="406" mass="46857">MKINSKISIIVIFVVIVLFIAIGSINNQYEPKISTISGNINELKNIDIHYNESKSIFINREYILNADKVSRNVNLIKPYPNGTKSYVSLMDVTSGEDMISHVGYEVNNEDNKKILNLVIDEKKSKGDVLIYPKEGSDKKSYDPQFDKKEIDRTKISLNKSNYGKEYNTEILASNRHKNNLYIISNNYQYMNSNIKNSLEIININTDNKSIKSSKKIDIAKIISEKYENILTNISIERIEVKGASKYKNKFFVIMEVYKYMGGNKDLGEALLLEYDLDTNSYKLEALSNYDGYTLSHIKLKDNILECVYKEESEKIAIKVVKFDMNSKTVLDEFSYVVEEHVSGRRGIRDILIDDERIYLLTTTLESFVMWDDNNTIYAINKSDRSKTYEGRLMSISPNSWTGFTER</sequence>
<dbReference type="Proteomes" id="UP000215694">
    <property type="component" value="Unassembled WGS sequence"/>
</dbReference>
<gene>
    <name evidence="2" type="ORF">CHL78_008685</name>
</gene>
<dbReference type="AlphaFoldDB" id="A0A371J427"/>
<keyword evidence="1" id="KW-1133">Transmembrane helix</keyword>
<keyword evidence="3" id="KW-1185">Reference proteome</keyword>
<name>A0A371J427_9FIRM</name>
<dbReference type="EMBL" id="NOJY02000012">
    <property type="protein sequence ID" value="RDY27532.1"/>
    <property type="molecule type" value="Genomic_DNA"/>
</dbReference>
<protein>
    <submittedName>
        <fullName evidence="2">Uncharacterized protein</fullName>
    </submittedName>
</protein>
<organism evidence="2 3">
    <name type="scientific">Romboutsia weinsteinii</name>
    <dbReference type="NCBI Taxonomy" id="2020949"/>
    <lineage>
        <taxon>Bacteria</taxon>
        <taxon>Bacillati</taxon>
        <taxon>Bacillota</taxon>
        <taxon>Clostridia</taxon>
        <taxon>Peptostreptococcales</taxon>
        <taxon>Peptostreptococcaceae</taxon>
        <taxon>Romboutsia</taxon>
    </lineage>
</organism>
<dbReference type="RefSeq" id="WP_094367698.1">
    <property type="nucleotide sequence ID" value="NZ_NOJY02000012.1"/>
</dbReference>
<feature type="transmembrane region" description="Helical" evidence="1">
    <location>
        <begin position="7"/>
        <end position="25"/>
    </location>
</feature>
<evidence type="ECO:0000313" key="3">
    <source>
        <dbReference type="Proteomes" id="UP000215694"/>
    </source>
</evidence>
<keyword evidence="1" id="KW-0812">Transmembrane</keyword>
<evidence type="ECO:0000256" key="1">
    <source>
        <dbReference type="SAM" id="Phobius"/>
    </source>
</evidence>